<dbReference type="NCBIfam" id="TIGR01496">
    <property type="entry name" value="DHPS"/>
    <property type="match status" value="1"/>
</dbReference>
<dbReference type="EMBL" id="AP025516">
    <property type="protein sequence ID" value="BDD88060.1"/>
    <property type="molecule type" value="Genomic_DNA"/>
</dbReference>
<comment type="pathway">
    <text evidence="3 9">Cofactor biosynthesis; tetrahydrofolate biosynthesis; 7,8-dihydrofolate from 2-amino-4-hydroxy-6-hydroxymethyl-7,8-dihydropteridine diphosphate and 4-aminobenzoate: step 1/2.</text>
</comment>
<comment type="cofactor">
    <cofactor evidence="2 9">
        <name>Mg(2+)</name>
        <dbReference type="ChEBI" id="CHEBI:18420"/>
    </cofactor>
</comment>
<reference evidence="11 12" key="1">
    <citation type="submission" date="2022-01" db="EMBL/GenBank/DDBJ databases">
        <title>Desulfofustis limnae sp. nov., a novel mesophilic sulfate-reducing bacterium isolated from marsh soil.</title>
        <authorList>
            <person name="Watanabe M."/>
            <person name="Takahashi A."/>
            <person name="Kojima H."/>
            <person name="Fukui M."/>
        </authorList>
    </citation>
    <scope>NUCLEOTIDE SEQUENCE [LARGE SCALE GENOMIC DNA]</scope>
    <source>
        <strain evidence="11 12">PPLL</strain>
    </source>
</reference>
<accession>A0ABN6M763</accession>
<evidence type="ECO:0000256" key="7">
    <source>
        <dbReference type="ARBA" id="ARBA00022842"/>
    </source>
</evidence>
<dbReference type="InterPro" id="IPR000489">
    <property type="entry name" value="Pterin-binding_dom"/>
</dbReference>
<protein>
    <recommendedName>
        <fullName evidence="4 9">Dihydropteroate synthase</fullName>
        <shortName evidence="9">DHPS</shortName>
        <ecNumber evidence="4 9">2.5.1.15</ecNumber>
    </recommendedName>
    <alternativeName>
        <fullName evidence="9">Dihydropteroate pyrophosphorylase</fullName>
    </alternativeName>
</protein>
<dbReference type="EC" id="2.5.1.15" evidence="4 9"/>
<dbReference type="PANTHER" id="PTHR20941">
    <property type="entry name" value="FOLATE SYNTHESIS PROTEINS"/>
    <property type="match status" value="1"/>
</dbReference>
<comment type="similarity">
    <text evidence="9">Belongs to the DHPS family.</text>
</comment>
<evidence type="ECO:0000256" key="2">
    <source>
        <dbReference type="ARBA" id="ARBA00001946"/>
    </source>
</evidence>
<keyword evidence="5 9" id="KW-0808">Transferase</keyword>
<name>A0ABN6M763_9BACT</name>
<organism evidence="11 12">
    <name type="scientific">Desulfofustis limnaeus</name>
    <dbReference type="NCBI Taxonomy" id="2740163"/>
    <lineage>
        <taxon>Bacteria</taxon>
        <taxon>Pseudomonadati</taxon>
        <taxon>Thermodesulfobacteriota</taxon>
        <taxon>Desulfobulbia</taxon>
        <taxon>Desulfobulbales</taxon>
        <taxon>Desulfocapsaceae</taxon>
        <taxon>Desulfofustis</taxon>
    </lineage>
</organism>
<gene>
    <name evidence="11" type="ORF">DPPLL_24250</name>
</gene>
<evidence type="ECO:0000256" key="4">
    <source>
        <dbReference type="ARBA" id="ARBA00012458"/>
    </source>
</evidence>
<comment type="catalytic activity">
    <reaction evidence="1">
        <text>(7,8-dihydropterin-6-yl)methyl diphosphate + 4-aminobenzoate = 7,8-dihydropteroate + diphosphate</text>
        <dbReference type="Rhea" id="RHEA:19949"/>
        <dbReference type="ChEBI" id="CHEBI:17836"/>
        <dbReference type="ChEBI" id="CHEBI:17839"/>
        <dbReference type="ChEBI" id="CHEBI:33019"/>
        <dbReference type="ChEBI" id="CHEBI:72950"/>
        <dbReference type="EC" id="2.5.1.15"/>
    </reaction>
</comment>
<evidence type="ECO:0000256" key="5">
    <source>
        <dbReference type="ARBA" id="ARBA00022679"/>
    </source>
</evidence>
<dbReference type="Gene3D" id="3.20.20.20">
    <property type="entry name" value="Dihydropteroate synthase-like"/>
    <property type="match status" value="1"/>
</dbReference>
<dbReference type="PROSITE" id="PS00792">
    <property type="entry name" value="DHPS_1"/>
    <property type="match status" value="1"/>
</dbReference>
<evidence type="ECO:0000256" key="3">
    <source>
        <dbReference type="ARBA" id="ARBA00004763"/>
    </source>
</evidence>
<keyword evidence="6 9" id="KW-0479">Metal-binding</keyword>
<comment type="function">
    <text evidence="9">Catalyzes the condensation of para-aminobenzoate (pABA) with 6-hydroxymethyl-7,8-dihydropterin diphosphate (DHPt-PP) to form 7,8-dihydropteroate (H2Pte), the immediate precursor of folate derivatives.</text>
</comment>
<dbReference type="PANTHER" id="PTHR20941:SF1">
    <property type="entry name" value="FOLIC ACID SYNTHESIS PROTEIN FOL1"/>
    <property type="match status" value="1"/>
</dbReference>
<evidence type="ECO:0000256" key="6">
    <source>
        <dbReference type="ARBA" id="ARBA00022723"/>
    </source>
</evidence>
<dbReference type="InterPro" id="IPR006390">
    <property type="entry name" value="DHP_synth_dom"/>
</dbReference>
<dbReference type="SUPFAM" id="SSF51717">
    <property type="entry name" value="Dihydropteroate synthetase-like"/>
    <property type="match status" value="1"/>
</dbReference>
<keyword evidence="8 9" id="KW-0289">Folate biosynthesis</keyword>
<evidence type="ECO:0000256" key="9">
    <source>
        <dbReference type="RuleBase" id="RU361205"/>
    </source>
</evidence>
<keyword evidence="7 9" id="KW-0460">Magnesium</keyword>
<evidence type="ECO:0000313" key="12">
    <source>
        <dbReference type="Proteomes" id="UP000830055"/>
    </source>
</evidence>
<dbReference type="PROSITE" id="PS50972">
    <property type="entry name" value="PTERIN_BINDING"/>
    <property type="match status" value="1"/>
</dbReference>
<dbReference type="RefSeq" id="WP_284151450.1">
    <property type="nucleotide sequence ID" value="NZ_AP025516.1"/>
</dbReference>
<sequence length="269" mass="29003">MTSPSPIEIMGIVNVTPDSFSDGGSFYDLEAAVAQVRWLIASGADSIDIGGESTRPFAEGVSLDEELRRTIELIRQVRTFSSIPISIDTRKAEVARQALAAGASIINDITALQGDPEMIEVARASGARVVIMHMQGTPETMQVDPRYDDVVEEIYSFFAQRLEELEAAGIDQERIIIDPGIGFGKRLAHNLSLIKQLNRFTRLGRPILLGHSRKRFLGELTGQAAPDRDLATAVISALSVGKGVSILRVHDVAATRQAVAIAEAVIAAT</sequence>
<dbReference type="Pfam" id="PF00809">
    <property type="entry name" value="Pterin_bind"/>
    <property type="match status" value="1"/>
</dbReference>
<dbReference type="CDD" id="cd00739">
    <property type="entry name" value="DHPS"/>
    <property type="match status" value="1"/>
</dbReference>
<proteinExistence type="inferred from homology"/>
<keyword evidence="12" id="KW-1185">Reference proteome</keyword>
<feature type="domain" description="Pterin-binding" evidence="10">
    <location>
        <begin position="7"/>
        <end position="260"/>
    </location>
</feature>
<dbReference type="InterPro" id="IPR011005">
    <property type="entry name" value="Dihydropteroate_synth-like_sf"/>
</dbReference>
<evidence type="ECO:0000259" key="10">
    <source>
        <dbReference type="PROSITE" id="PS50972"/>
    </source>
</evidence>
<evidence type="ECO:0000313" key="11">
    <source>
        <dbReference type="EMBL" id="BDD88060.1"/>
    </source>
</evidence>
<dbReference type="InterPro" id="IPR045031">
    <property type="entry name" value="DHP_synth-like"/>
</dbReference>
<evidence type="ECO:0000256" key="8">
    <source>
        <dbReference type="ARBA" id="ARBA00022909"/>
    </source>
</evidence>
<evidence type="ECO:0000256" key="1">
    <source>
        <dbReference type="ARBA" id="ARBA00000012"/>
    </source>
</evidence>
<dbReference type="Proteomes" id="UP000830055">
    <property type="component" value="Chromosome"/>
</dbReference>